<feature type="compositionally biased region" description="Pro residues" evidence="2">
    <location>
        <begin position="468"/>
        <end position="482"/>
    </location>
</feature>
<accession>B6QEP1</accession>
<dbReference type="InterPro" id="IPR019607">
    <property type="entry name" value="Putative_zinc-finger_domain"/>
</dbReference>
<feature type="compositionally biased region" description="Polar residues" evidence="2">
    <location>
        <begin position="683"/>
        <end position="695"/>
    </location>
</feature>
<feature type="compositionally biased region" description="Basic and acidic residues" evidence="2">
    <location>
        <begin position="531"/>
        <end position="543"/>
    </location>
</feature>
<feature type="coiled-coil region" evidence="1">
    <location>
        <begin position="606"/>
        <end position="633"/>
    </location>
</feature>
<feature type="compositionally biased region" description="Polar residues" evidence="2">
    <location>
        <begin position="172"/>
        <end position="208"/>
    </location>
</feature>
<dbReference type="VEuPathDB" id="FungiDB:PMAA_079970"/>
<dbReference type="Pfam" id="PF10650">
    <property type="entry name" value="zf-C3H1"/>
    <property type="match status" value="1"/>
</dbReference>
<sequence>MSQYPMPPSYDGQYNYAPPWPVHLPRDSNDPNQTGAHFFAMNNAPIGIANFAGLPFGSATPIQLPGLGMAPNATFPPYQSQQFTNNQTPMPFYGAVDSPFDASNEPLHSTEENTVAQPRKKRKSLPVRPSSKSPKHPSPVVINDTDREEGEVSDGSSYDLSCQRSRHKLHSGKTTPLSRSQSALGTDTSLSQSQTPSHVNSAINSVPVDNSPPYNPPVTIETTEMSQIKPKQADASRIEKGRLDNQSSYSQSSGKSPAQMRVMAQGALLSLAPHNIRFSELVKEDIDPTVLKQLYDDIGIKVTPTAEKHQGSAVHKPDVAKVEITQPVIEKLDPGAAAHVKLPTASSASAKPLERKDVIARMLAEKAKKKAANVVADSALDNGLTSAPGIEKAAEAPKPKLPVQTKEKNKALSELARQRMEQLKKMGLKRQQSNPESTNVSSTPVSSASNTPFAKPETTVHLHHPLPERPPATPSSPKPATPQLPGLSMTSGPRDTNSPSSIESRSMGTSTPFKNSLGKRPRASDFDEPIPETKKHSMTDRLVIDISDDESSDDEEDIEMSEASDPAMMNIPPSKAAESMPRINISRNASSASGTCQSRTSEIEGLRQKNLEIQAMRRRIAELEEKNAKKIKAALPTATVIENGSLSPATAIIGTENKSQFISNNAHTMTTPSDKSSPPRLQRSPSEQSLASMDNSDLDRIRQKLLRKRVIESGLPTLDAELIKFEAKLAEYKREEERLLSEIARSREERKKLGEELESLGMETEGLTLEELRAAKEDIERGTAVEAEPESLEVVPPESVPSSKTLQTASAVVDSTQGPQTLPLQSDSPIPELTLPEREEVNDAPEFEDSGMESSGSSMDESTSSSASSSMDQDSDSEPESEQAVELPLEPSGAVATQEAPAHGVPPVEAPQAASFIPMNLTSTEAPAVDIEPTMDMEPVVDVDHSASGPDASRESSILSDNYEPPEPEDSDEAYSPKLSPKDIEESEVESAPKITTLNDADMTLTRKPQDFVVIASKGDALDNTPQGGGTVSKFSPYQSPLKSFRAYRYHPNFVEDVKGGYRSLTYSHQINSQQAFCPYEAAGGVCNDATCEFQHWRDIVMPGALTARKPSPTLDSPLSSTASILPLCDFHPWSGTNF</sequence>
<feature type="region of interest" description="Disordered" evidence="2">
    <location>
        <begin position="927"/>
        <end position="1002"/>
    </location>
</feature>
<protein>
    <recommendedName>
        <fullName evidence="3">Putative zinc-finger domain-containing protein</fullName>
    </recommendedName>
</protein>
<feature type="compositionally biased region" description="Acidic residues" evidence="2">
    <location>
        <begin position="842"/>
        <end position="851"/>
    </location>
</feature>
<name>B6QEP1_TALMQ</name>
<feature type="compositionally biased region" description="Basic and acidic residues" evidence="2">
    <location>
        <begin position="231"/>
        <end position="243"/>
    </location>
</feature>
<feature type="compositionally biased region" description="Acidic residues" evidence="2">
    <location>
        <begin position="546"/>
        <end position="562"/>
    </location>
</feature>
<proteinExistence type="predicted"/>
<feature type="compositionally biased region" description="Polar residues" evidence="2">
    <location>
        <begin position="78"/>
        <end position="89"/>
    </location>
</feature>
<gene>
    <name evidence="4" type="ORF">PMAA_079970</name>
</gene>
<reference evidence="5" key="1">
    <citation type="journal article" date="2015" name="Genome Announc.">
        <title>Genome sequence of the AIDS-associated pathogen Penicillium marneffei (ATCC18224) and its near taxonomic relative Talaromyces stipitatus (ATCC10500).</title>
        <authorList>
            <person name="Nierman W.C."/>
            <person name="Fedorova-Abrams N.D."/>
            <person name="Andrianopoulos A."/>
        </authorList>
    </citation>
    <scope>NUCLEOTIDE SEQUENCE [LARGE SCALE GENOMIC DNA]</scope>
    <source>
        <strain evidence="5">ATCC 18224 / CBS 334.59 / QM 7333</strain>
    </source>
</reference>
<feature type="compositionally biased region" description="Acidic residues" evidence="2">
    <location>
        <begin position="873"/>
        <end position="883"/>
    </location>
</feature>
<feature type="compositionally biased region" description="Low complexity" evidence="2">
    <location>
        <begin position="792"/>
        <end position="803"/>
    </location>
</feature>
<feature type="compositionally biased region" description="Polar residues" evidence="2">
    <location>
        <begin position="804"/>
        <end position="828"/>
    </location>
</feature>
<evidence type="ECO:0000256" key="2">
    <source>
        <dbReference type="SAM" id="MobiDB-lite"/>
    </source>
</evidence>
<evidence type="ECO:0000313" key="5">
    <source>
        <dbReference type="Proteomes" id="UP000001294"/>
    </source>
</evidence>
<feature type="compositionally biased region" description="Low complexity" evidence="2">
    <location>
        <begin position="247"/>
        <end position="256"/>
    </location>
</feature>
<feature type="compositionally biased region" description="Low complexity" evidence="2">
    <location>
        <begin position="852"/>
        <end position="872"/>
    </location>
</feature>
<feature type="region of interest" description="Disordered" evidence="2">
    <location>
        <begin position="78"/>
        <end position="259"/>
    </location>
</feature>
<dbReference type="PANTHER" id="PTHR21563">
    <property type="entry name" value="ZINC FINGER C3H1 DOMAIN-CONTAINING PROTEIN"/>
    <property type="match status" value="1"/>
</dbReference>
<organism evidence="4 5">
    <name type="scientific">Talaromyces marneffei (strain ATCC 18224 / CBS 334.59 / QM 7333)</name>
    <name type="common">Penicillium marneffei</name>
    <dbReference type="NCBI Taxonomy" id="441960"/>
    <lineage>
        <taxon>Eukaryota</taxon>
        <taxon>Fungi</taxon>
        <taxon>Dikarya</taxon>
        <taxon>Ascomycota</taxon>
        <taxon>Pezizomycotina</taxon>
        <taxon>Eurotiomycetes</taxon>
        <taxon>Eurotiomycetidae</taxon>
        <taxon>Eurotiales</taxon>
        <taxon>Trichocomaceae</taxon>
        <taxon>Talaromyces</taxon>
        <taxon>Talaromyces sect. Talaromyces</taxon>
    </lineage>
</organism>
<feature type="compositionally biased region" description="Polar residues" evidence="2">
    <location>
        <begin position="430"/>
        <end position="452"/>
    </location>
</feature>
<dbReference type="AlphaFoldDB" id="B6QEP1"/>
<dbReference type="Proteomes" id="UP000001294">
    <property type="component" value="Unassembled WGS sequence"/>
</dbReference>
<keyword evidence="1" id="KW-0175">Coiled coil</keyword>
<feature type="compositionally biased region" description="Polar residues" evidence="2">
    <location>
        <begin position="488"/>
        <end position="514"/>
    </location>
</feature>
<feature type="compositionally biased region" description="Polar residues" evidence="2">
    <location>
        <begin position="154"/>
        <end position="163"/>
    </location>
</feature>
<evidence type="ECO:0000256" key="1">
    <source>
        <dbReference type="SAM" id="Coils"/>
    </source>
</evidence>
<dbReference type="PANTHER" id="PTHR21563:SF3">
    <property type="entry name" value="ZINC FINGER C3H1 DOMAIN-CONTAINING PROTEIN"/>
    <property type="match status" value="1"/>
</dbReference>
<feature type="region of interest" description="Disordered" evidence="2">
    <location>
        <begin position="778"/>
        <end position="911"/>
    </location>
</feature>
<feature type="compositionally biased region" description="Polar residues" evidence="2">
    <location>
        <begin position="665"/>
        <end position="676"/>
    </location>
</feature>
<feature type="compositionally biased region" description="Acidic residues" evidence="2">
    <location>
        <begin position="964"/>
        <end position="973"/>
    </location>
</feature>
<dbReference type="EMBL" id="DS995901">
    <property type="protein sequence ID" value="EEA23978.1"/>
    <property type="molecule type" value="Genomic_DNA"/>
</dbReference>
<dbReference type="GO" id="GO:0000178">
    <property type="term" value="C:exosome (RNase complex)"/>
    <property type="evidence" value="ECO:0007669"/>
    <property type="project" value="TreeGrafter"/>
</dbReference>
<feature type="region of interest" description="Disordered" evidence="2">
    <location>
        <begin position="665"/>
        <end position="696"/>
    </location>
</feature>
<evidence type="ECO:0000313" key="4">
    <source>
        <dbReference type="EMBL" id="EEA23978.1"/>
    </source>
</evidence>
<feature type="coiled-coil region" evidence="1">
    <location>
        <begin position="715"/>
        <end position="763"/>
    </location>
</feature>
<feature type="region of interest" description="Disordered" evidence="2">
    <location>
        <begin position="424"/>
        <end position="579"/>
    </location>
</feature>
<evidence type="ECO:0000259" key="3">
    <source>
        <dbReference type="Pfam" id="PF10650"/>
    </source>
</evidence>
<dbReference type="InterPro" id="IPR039278">
    <property type="entry name" value="Red1"/>
</dbReference>
<dbReference type="GO" id="GO:0005634">
    <property type="term" value="C:nucleus"/>
    <property type="evidence" value="ECO:0007669"/>
    <property type="project" value="TreeGrafter"/>
</dbReference>
<keyword evidence="5" id="KW-1185">Reference proteome</keyword>
<feature type="domain" description="Putative zinc-finger" evidence="3">
    <location>
        <begin position="1077"/>
        <end position="1098"/>
    </location>
</feature>